<gene>
    <name evidence="2" type="ORF">C8F04DRAFT_336523</name>
</gene>
<sequence length="555" mass="63578">MSGPGIQQCTQSLSPMASSCPAPQLSASSSEWSPPSGTAPRNSGPPHNRLAAGALVYSHRETVDLRTNNLGFEYRVWYTWYLMETLIPETAEDAVLRRAAFWAAVVSGDLWLWEEEDEECIRAFVEKHHFLPILEMPSEYWDIACGGPAGRYGPRDTSLHHLTPQTRLLFIAWLIVSELGRKHALMRQEEIDLSGLIWWWGICINMAMVDLEDFQTCCEICEVSQIIKCWMETMLEVYLVHDLGGMIWRPGCNCFHIQLAHSGRHCATRIPPLLQRDSAAYCVLYELVVSPWPLILWVVFRTVGPDRTSPLETFLNILHGPDKDIFAWDGGDDAELYRILVRNNQRGLYPQDWNRYMIEIDLGTWLYIRHETSKPHRPRSASDALSIRLAASSLLFCSELNDLQSIMAPLDIGLDQFPFDVIAHVANKDYQEHQTPVNVKSEEIWAGTHLRGWPLASSRNLCHTVWNASTHMSVLERVQCIHVILSLVSDNSPMYTYSLMLQRSSNREIILGLIKRLDRKGRLGEFLKSLRRYRSELKSLFDLLKNCKWTDKVLV</sequence>
<feature type="region of interest" description="Disordered" evidence="1">
    <location>
        <begin position="1"/>
        <end position="46"/>
    </location>
</feature>
<evidence type="ECO:0000256" key="1">
    <source>
        <dbReference type="SAM" id="MobiDB-lite"/>
    </source>
</evidence>
<name>A0AAD6WPX6_9AGAR</name>
<feature type="compositionally biased region" description="Polar residues" evidence="1">
    <location>
        <begin position="1"/>
        <end position="17"/>
    </location>
</feature>
<dbReference type="EMBL" id="JARJCM010000297">
    <property type="protein sequence ID" value="KAJ7019356.1"/>
    <property type="molecule type" value="Genomic_DNA"/>
</dbReference>
<accession>A0AAD6WPX6</accession>
<reference evidence="2" key="1">
    <citation type="submission" date="2023-03" db="EMBL/GenBank/DDBJ databases">
        <title>Massive genome expansion in bonnet fungi (Mycena s.s.) driven by repeated elements and novel gene families across ecological guilds.</title>
        <authorList>
            <consortium name="Lawrence Berkeley National Laboratory"/>
            <person name="Harder C.B."/>
            <person name="Miyauchi S."/>
            <person name="Viragh M."/>
            <person name="Kuo A."/>
            <person name="Thoen E."/>
            <person name="Andreopoulos B."/>
            <person name="Lu D."/>
            <person name="Skrede I."/>
            <person name="Drula E."/>
            <person name="Henrissat B."/>
            <person name="Morin E."/>
            <person name="Kohler A."/>
            <person name="Barry K."/>
            <person name="LaButti K."/>
            <person name="Morin E."/>
            <person name="Salamov A."/>
            <person name="Lipzen A."/>
            <person name="Mereny Z."/>
            <person name="Hegedus B."/>
            <person name="Baldrian P."/>
            <person name="Stursova M."/>
            <person name="Weitz H."/>
            <person name="Taylor A."/>
            <person name="Grigoriev I.V."/>
            <person name="Nagy L.G."/>
            <person name="Martin F."/>
            <person name="Kauserud H."/>
        </authorList>
    </citation>
    <scope>NUCLEOTIDE SEQUENCE</scope>
    <source>
        <strain evidence="2">CBHHK200</strain>
    </source>
</reference>
<comment type="caution">
    <text evidence="2">The sequence shown here is derived from an EMBL/GenBank/DDBJ whole genome shotgun (WGS) entry which is preliminary data.</text>
</comment>
<dbReference type="Proteomes" id="UP001218188">
    <property type="component" value="Unassembled WGS sequence"/>
</dbReference>
<evidence type="ECO:0000313" key="3">
    <source>
        <dbReference type="Proteomes" id="UP001218188"/>
    </source>
</evidence>
<keyword evidence="3" id="KW-1185">Reference proteome</keyword>
<organism evidence="2 3">
    <name type="scientific">Mycena alexandri</name>
    <dbReference type="NCBI Taxonomy" id="1745969"/>
    <lineage>
        <taxon>Eukaryota</taxon>
        <taxon>Fungi</taxon>
        <taxon>Dikarya</taxon>
        <taxon>Basidiomycota</taxon>
        <taxon>Agaricomycotina</taxon>
        <taxon>Agaricomycetes</taxon>
        <taxon>Agaricomycetidae</taxon>
        <taxon>Agaricales</taxon>
        <taxon>Marasmiineae</taxon>
        <taxon>Mycenaceae</taxon>
        <taxon>Mycena</taxon>
    </lineage>
</organism>
<dbReference type="AlphaFoldDB" id="A0AAD6WPX6"/>
<evidence type="ECO:0000313" key="2">
    <source>
        <dbReference type="EMBL" id="KAJ7019356.1"/>
    </source>
</evidence>
<proteinExistence type="predicted"/>
<protein>
    <submittedName>
        <fullName evidence="2">Uncharacterized protein</fullName>
    </submittedName>
</protein>
<feature type="compositionally biased region" description="Low complexity" evidence="1">
    <location>
        <begin position="22"/>
        <end position="39"/>
    </location>
</feature>